<comment type="caution">
    <text evidence="8">The sequence shown here is derived from an EMBL/GenBank/DDBJ whole genome shotgun (WGS) entry which is preliminary data.</text>
</comment>
<feature type="compositionally biased region" description="Polar residues" evidence="7">
    <location>
        <begin position="233"/>
        <end position="242"/>
    </location>
</feature>
<keyword evidence="2 5" id="KW-0689">Ribosomal protein</keyword>
<reference evidence="8 9" key="1">
    <citation type="journal article" date="2016" name="Nat. Commun.">
        <title>Thousands of microbial genomes shed light on interconnected biogeochemical processes in an aquifer system.</title>
        <authorList>
            <person name="Anantharaman K."/>
            <person name="Brown C.T."/>
            <person name="Hug L.A."/>
            <person name="Sharon I."/>
            <person name="Castelle C.J."/>
            <person name="Probst A.J."/>
            <person name="Thomas B.C."/>
            <person name="Singh A."/>
            <person name="Wilkins M.J."/>
            <person name="Karaoz U."/>
            <person name="Brodie E.L."/>
            <person name="Williams K.H."/>
            <person name="Hubbard S.S."/>
            <person name="Banfield J.F."/>
        </authorList>
    </citation>
    <scope>NUCLEOTIDE SEQUENCE [LARGE SCALE GENOMIC DNA]</scope>
</reference>
<dbReference type="InterPro" id="IPR018130">
    <property type="entry name" value="Ribosomal_uS2_CS"/>
</dbReference>
<dbReference type="PROSITE" id="PS00963">
    <property type="entry name" value="RIBOSOMAL_S2_2"/>
    <property type="match status" value="1"/>
</dbReference>
<dbReference type="Gene3D" id="3.40.50.10490">
    <property type="entry name" value="Glucose-6-phosphate isomerase like protein, domain 1"/>
    <property type="match status" value="1"/>
</dbReference>
<gene>
    <name evidence="5" type="primary">rpsB</name>
    <name evidence="8" type="ORF">A3D49_02955</name>
</gene>
<evidence type="ECO:0000256" key="1">
    <source>
        <dbReference type="ARBA" id="ARBA00006242"/>
    </source>
</evidence>
<dbReference type="PANTHER" id="PTHR12534">
    <property type="entry name" value="30S RIBOSOMAL PROTEIN S2 PROKARYOTIC AND ORGANELLAR"/>
    <property type="match status" value="1"/>
</dbReference>
<dbReference type="InterPro" id="IPR005706">
    <property type="entry name" value="Ribosomal_uS2_bac/mit/plastid"/>
</dbReference>
<dbReference type="AlphaFoldDB" id="A0A1G2THJ6"/>
<name>A0A1G2THJ6_9BACT</name>
<dbReference type="GO" id="GO:0003735">
    <property type="term" value="F:structural constituent of ribosome"/>
    <property type="evidence" value="ECO:0007669"/>
    <property type="project" value="InterPro"/>
</dbReference>
<dbReference type="HAMAP" id="MF_00291_B">
    <property type="entry name" value="Ribosomal_uS2_B"/>
    <property type="match status" value="1"/>
</dbReference>
<dbReference type="GO" id="GO:0006412">
    <property type="term" value="P:translation"/>
    <property type="evidence" value="ECO:0007669"/>
    <property type="project" value="UniProtKB-UniRule"/>
</dbReference>
<evidence type="ECO:0000256" key="4">
    <source>
        <dbReference type="ARBA" id="ARBA00035256"/>
    </source>
</evidence>
<dbReference type="InterPro" id="IPR001865">
    <property type="entry name" value="Ribosomal_uS2"/>
</dbReference>
<accession>A0A1G2THJ6</accession>
<evidence type="ECO:0000313" key="8">
    <source>
        <dbReference type="EMBL" id="OHA96784.1"/>
    </source>
</evidence>
<proteinExistence type="inferred from homology"/>
<organism evidence="8 9">
    <name type="scientific">Candidatus Zambryskibacteria bacterium RIFCSPHIGHO2_02_FULL_43_37</name>
    <dbReference type="NCBI Taxonomy" id="1802749"/>
    <lineage>
        <taxon>Bacteria</taxon>
        <taxon>Candidatus Zambryskiibacteriota</taxon>
    </lineage>
</organism>
<feature type="compositionally biased region" description="Basic and acidic residues" evidence="7">
    <location>
        <begin position="220"/>
        <end position="232"/>
    </location>
</feature>
<sequence length="242" mass="26848">MDALFTAGAHFGFVKARRHPSAKPFIFGKKNNVEIFDLEKTSRELTKALAFVESKGKEGAVGIIVGGKSEAREAVERTGKELNMPFVAGRWIGGTITNFSEIKRRIARLEELMGQRERGELAKYTKKERLLIDREIDRLNLYFSGLSTLKSLPKFLIIIDPKKEHNALAEAKKSGIPVAALAGSDTNLHEIEYAIPGNDASRQTISFVLDEMVKSYRKGLAEKAAKEQKEQNVDNNGTNQAA</sequence>
<dbReference type="Proteomes" id="UP000177279">
    <property type="component" value="Unassembled WGS sequence"/>
</dbReference>
<feature type="region of interest" description="Disordered" evidence="7">
    <location>
        <begin position="220"/>
        <end position="242"/>
    </location>
</feature>
<evidence type="ECO:0000256" key="6">
    <source>
        <dbReference type="RuleBase" id="RU003631"/>
    </source>
</evidence>
<evidence type="ECO:0000256" key="5">
    <source>
        <dbReference type="HAMAP-Rule" id="MF_00291"/>
    </source>
</evidence>
<dbReference type="EMBL" id="MHVS01000004">
    <property type="protein sequence ID" value="OHA96784.1"/>
    <property type="molecule type" value="Genomic_DNA"/>
</dbReference>
<dbReference type="NCBIfam" id="TIGR01011">
    <property type="entry name" value="rpsB_bact"/>
    <property type="match status" value="1"/>
</dbReference>
<dbReference type="PROSITE" id="PS00962">
    <property type="entry name" value="RIBOSOMAL_S2_1"/>
    <property type="match status" value="1"/>
</dbReference>
<dbReference type="SUPFAM" id="SSF52313">
    <property type="entry name" value="Ribosomal protein S2"/>
    <property type="match status" value="1"/>
</dbReference>
<evidence type="ECO:0000256" key="2">
    <source>
        <dbReference type="ARBA" id="ARBA00022980"/>
    </source>
</evidence>
<protein>
    <recommendedName>
        <fullName evidence="4 5">Small ribosomal subunit protein uS2</fullName>
    </recommendedName>
</protein>
<dbReference type="InterPro" id="IPR023591">
    <property type="entry name" value="Ribosomal_uS2_flav_dom_sf"/>
</dbReference>
<dbReference type="PANTHER" id="PTHR12534:SF0">
    <property type="entry name" value="SMALL RIBOSOMAL SUBUNIT PROTEIN US2M"/>
    <property type="match status" value="1"/>
</dbReference>
<dbReference type="PRINTS" id="PR00395">
    <property type="entry name" value="RIBOSOMALS2"/>
</dbReference>
<evidence type="ECO:0000256" key="3">
    <source>
        <dbReference type="ARBA" id="ARBA00023274"/>
    </source>
</evidence>
<dbReference type="GO" id="GO:0022627">
    <property type="term" value="C:cytosolic small ribosomal subunit"/>
    <property type="evidence" value="ECO:0007669"/>
    <property type="project" value="TreeGrafter"/>
</dbReference>
<evidence type="ECO:0000313" key="9">
    <source>
        <dbReference type="Proteomes" id="UP000177279"/>
    </source>
</evidence>
<comment type="similarity">
    <text evidence="1 5 6">Belongs to the universal ribosomal protein uS2 family.</text>
</comment>
<dbReference type="CDD" id="cd01425">
    <property type="entry name" value="RPS2"/>
    <property type="match status" value="1"/>
</dbReference>
<dbReference type="Gene3D" id="1.10.287.610">
    <property type="entry name" value="Helix hairpin bin"/>
    <property type="match status" value="1"/>
</dbReference>
<keyword evidence="3 5" id="KW-0687">Ribonucleoprotein</keyword>
<dbReference type="Pfam" id="PF00318">
    <property type="entry name" value="Ribosomal_S2"/>
    <property type="match status" value="1"/>
</dbReference>
<evidence type="ECO:0000256" key="7">
    <source>
        <dbReference type="SAM" id="MobiDB-lite"/>
    </source>
</evidence>